<dbReference type="PANTHER" id="PTHR32194">
    <property type="entry name" value="METALLOPROTEASE TLDD"/>
    <property type="match status" value="1"/>
</dbReference>
<dbReference type="InterPro" id="IPR023333">
    <property type="entry name" value="Proteasome_suB-type"/>
</dbReference>
<comment type="catalytic activity">
    <reaction evidence="1">
        <text>Cleavage of peptide bonds with very broad specificity.</text>
        <dbReference type="EC" id="3.4.25.1"/>
    </reaction>
</comment>
<keyword evidence="7 10" id="KW-0647">Proteasome</keyword>
<name>A0ABV9YCE9_9PSEU</name>
<dbReference type="InterPro" id="IPR000243">
    <property type="entry name" value="Pept_T1A_subB"/>
</dbReference>
<dbReference type="PRINTS" id="PR00141">
    <property type="entry name" value="PROTEASOME"/>
</dbReference>
<sequence>MPERLPYSFSDLMTAKGSSFYGLLRDTAPHDLPRTDGVVDAPHGTTVLALHFRGGVVMAGDRRATTGHLIAQRNLRKLEPADSHSCIAFAGTVGHGLDLVRLFQLELRHYEKIEGVELSFPAKVNRLSTMVRGNLDKAMQGMAAVPLFAGWDPAEERGRIFTFDISGAPAEEDDFGGTGSGWYFAKGSLKKLHRQDMTRDEAVGAALRALFDAADDDAATGGPDLGRHIYPTVAVITAEGCDEVAEAELAGLASRLAP</sequence>
<dbReference type="Pfam" id="PF00227">
    <property type="entry name" value="Proteasome"/>
    <property type="match status" value="1"/>
</dbReference>
<proteinExistence type="predicted"/>
<evidence type="ECO:0000256" key="7">
    <source>
        <dbReference type="ARBA" id="ARBA00022942"/>
    </source>
</evidence>
<keyword evidence="5 10" id="KW-0378">Hydrolase</keyword>
<gene>
    <name evidence="10" type="primary">prcB</name>
    <name evidence="10" type="ORF">ACFPFM_42570</name>
</gene>
<dbReference type="Proteomes" id="UP001595833">
    <property type="component" value="Unassembled WGS sequence"/>
</dbReference>
<evidence type="ECO:0000256" key="9">
    <source>
        <dbReference type="NCBIfam" id="TIGR03690"/>
    </source>
</evidence>
<keyword evidence="8" id="KW-0865">Zymogen</keyword>
<protein>
    <recommendedName>
        <fullName evidence="9">Proteasome subunit beta</fullName>
        <ecNumber evidence="9">3.4.25.1</ecNumber>
    </recommendedName>
</protein>
<dbReference type="Gene3D" id="3.60.20.10">
    <property type="entry name" value="Glutamine Phosphoribosylpyrophosphate, subunit 1, domain 1"/>
    <property type="match status" value="1"/>
</dbReference>
<reference evidence="11" key="1">
    <citation type="journal article" date="2019" name="Int. J. Syst. Evol. Microbiol.">
        <title>The Global Catalogue of Microorganisms (GCM) 10K type strain sequencing project: providing services to taxonomists for standard genome sequencing and annotation.</title>
        <authorList>
            <consortium name="The Broad Institute Genomics Platform"/>
            <consortium name="The Broad Institute Genome Sequencing Center for Infectious Disease"/>
            <person name="Wu L."/>
            <person name="Ma J."/>
        </authorList>
    </citation>
    <scope>NUCLEOTIDE SEQUENCE [LARGE SCALE GENOMIC DNA]</scope>
    <source>
        <strain evidence="11">KCTC 12848</strain>
    </source>
</reference>
<dbReference type="SUPFAM" id="SSF56235">
    <property type="entry name" value="N-terminal nucleophile aminohydrolases (Ntn hydrolases)"/>
    <property type="match status" value="1"/>
</dbReference>
<evidence type="ECO:0000313" key="10">
    <source>
        <dbReference type="EMBL" id="MFC5060435.1"/>
    </source>
</evidence>
<evidence type="ECO:0000256" key="5">
    <source>
        <dbReference type="ARBA" id="ARBA00022801"/>
    </source>
</evidence>
<keyword evidence="11" id="KW-1185">Reference proteome</keyword>
<dbReference type="GO" id="GO:0000502">
    <property type="term" value="C:proteasome complex"/>
    <property type="evidence" value="ECO:0007669"/>
    <property type="project" value="UniProtKB-KW"/>
</dbReference>
<keyword evidence="6" id="KW-0068">Autocatalytic cleavage</keyword>
<comment type="caution">
    <text evidence="10">The sequence shown here is derived from an EMBL/GenBank/DDBJ whole genome shotgun (WGS) entry which is preliminary data.</text>
</comment>
<evidence type="ECO:0000256" key="2">
    <source>
        <dbReference type="ARBA" id="ARBA00022490"/>
    </source>
</evidence>
<evidence type="ECO:0000256" key="4">
    <source>
        <dbReference type="ARBA" id="ARBA00022698"/>
    </source>
</evidence>
<dbReference type="InterPro" id="IPR022483">
    <property type="entry name" value="PSB_actinobac"/>
</dbReference>
<organism evidence="10 11">
    <name type="scientific">Saccharothrix xinjiangensis</name>
    <dbReference type="NCBI Taxonomy" id="204798"/>
    <lineage>
        <taxon>Bacteria</taxon>
        <taxon>Bacillati</taxon>
        <taxon>Actinomycetota</taxon>
        <taxon>Actinomycetes</taxon>
        <taxon>Pseudonocardiales</taxon>
        <taxon>Pseudonocardiaceae</taxon>
        <taxon>Saccharothrix</taxon>
    </lineage>
</organism>
<keyword evidence="4" id="KW-0888">Threonine protease</keyword>
<dbReference type="PANTHER" id="PTHR32194:SF0">
    <property type="entry name" value="ATP-DEPENDENT PROTEASE SUBUNIT HSLV"/>
    <property type="match status" value="1"/>
</dbReference>
<dbReference type="NCBIfam" id="TIGR03690">
    <property type="entry name" value="20S_bact_beta"/>
    <property type="match status" value="1"/>
</dbReference>
<accession>A0ABV9YCE9</accession>
<dbReference type="EMBL" id="JBHSJB010000053">
    <property type="protein sequence ID" value="MFC5060435.1"/>
    <property type="molecule type" value="Genomic_DNA"/>
</dbReference>
<evidence type="ECO:0000256" key="3">
    <source>
        <dbReference type="ARBA" id="ARBA00022670"/>
    </source>
</evidence>
<evidence type="ECO:0000256" key="6">
    <source>
        <dbReference type="ARBA" id="ARBA00022813"/>
    </source>
</evidence>
<evidence type="ECO:0000256" key="8">
    <source>
        <dbReference type="ARBA" id="ARBA00023145"/>
    </source>
</evidence>
<dbReference type="EC" id="3.4.25.1" evidence="9"/>
<dbReference type="RefSeq" id="WP_344037405.1">
    <property type="nucleotide sequence ID" value="NZ_BAAAKE010000007.1"/>
</dbReference>
<dbReference type="InterPro" id="IPR001353">
    <property type="entry name" value="Proteasome_sua/b"/>
</dbReference>
<dbReference type="InterPro" id="IPR029055">
    <property type="entry name" value="Ntn_hydrolases_N"/>
</dbReference>
<dbReference type="PROSITE" id="PS51476">
    <property type="entry name" value="PROTEASOME_BETA_2"/>
    <property type="match status" value="1"/>
</dbReference>
<evidence type="ECO:0000256" key="1">
    <source>
        <dbReference type="ARBA" id="ARBA00001198"/>
    </source>
</evidence>
<dbReference type="CDD" id="cd01906">
    <property type="entry name" value="proteasome_protease_HslV"/>
    <property type="match status" value="1"/>
</dbReference>
<evidence type="ECO:0000313" key="11">
    <source>
        <dbReference type="Proteomes" id="UP001595833"/>
    </source>
</evidence>
<keyword evidence="2" id="KW-0963">Cytoplasm</keyword>
<dbReference type="GO" id="GO:0016787">
    <property type="term" value="F:hydrolase activity"/>
    <property type="evidence" value="ECO:0007669"/>
    <property type="project" value="UniProtKB-KW"/>
</dbReference>
<keyword evidence="3" id="KW-0645">Protease</keyword>